<feature type="region of interest" description="Disordered" evidence="1">
    <location>
        <begin position="1"/>
        <end position="61"/>
    </location>
</feature>
<dbReference type="Proteomes" id="UP000289738">
    <property type="component" value="Chromosome A02"/>
</dbReference>
<gene>
    <name evidence="2" type="ORF">Ahy_A02g005490</name>
</gene>
<accession>A0A445E6V0</accession>
<feature type="compositionally biased region" description="Polar residues" evidence="1">
    <location>
        <begin position="37"/>
        <end position="46"/>
    </location>
</feature>
<organism evidence="2 3">
    <name type="scientific">Arachis hypogaea</name>
    <name type="common">Peanut</name>
    <dbReference type="NCBI Taxonomy" id="3818"/>
    <lineage>
        <taxon>Eukaryota</taxon>
        <taxon>Viridiplantae</taxon>
        <taxon>Streptophyta</taxon>
        <taxon>Embryophyta</taxon>
        <taxon>Tracheophyta</taxon>
        <taxon>Spermatophyta</taxon>
        <taxon>Magnoliopsida</taxon>
        <taxon>eudicotyledons</taxon>
        <taxon>Gunneridae</taxon>
        <taxon>Pentapetalae</taxon>
        <taxon>rosids</taxon>
        <taxon>fabids</taxon>
        <taxon>Fabales</taxon>
        <taxon>Fabaceae</taxon>
        <taxon>Papilionoideae</taxon>
        <taxon>50 kb inversion clade</taxon>
        <taxon>dalbergioids sensu lato</taxon>
        <taxon>Dalbergieae</taxon>
        <taxon>Pterocarpus clade</taxon>
        <taxon>Arachis</taxon>
    </lineage>
</organism>
<dbReference type="EMBL" id="SDMP01000002">
    <property type="protein sequence ID" value="RYR71206.1"/>
    <property type="molecule type" value="Genomic_DNA"/>
</dbReference>
<name>A0A445E6V0_ARAHY</name>
<evidence type="ECO:0000313" key="3">
    <source>
        <dbReference type="Proteomes" id="UP000289738"/>
    </source>
</evidence>
<dbReference type="AlphaFoldDB" id="A0A445E6V0"/>
<comment type="caution">
    <text evidence="2">The sequence shown here is derived from an EMBL/GenBank/DDBJ whole genome shotgun (WGS) entry which is preliminary data.</text>
</comment>
<protein>
    <submittedName>
        <fullName evidence="2">Uncharacterized protein</fullName>
    </submittedName>
</protein>
<proteinExistence type="predicted"/>
<reference evidence="2 3" key="1">
    <citation type="submission" date="2019-01" db="EMBL/GenBank/DDBJ databases">
        <title>Sequencing of cultivated peanut Arachis hypogaea provides insights into genome evolution and oil improvement.</title>
        <authorList>
            <person name="Chen X."/>
        </authorList>
    </citation>
    <scope>NUCLEOTIDE SEQUENCE [LARGE SCALE GENOMIC DNA]</scope>
    <source>
        <strain evidence="3">cv. Fuhuasheng</strain>
        <tissue evidence="2">Leaves</tissue>
    </source>
</reference>
<keyword evidence="3" id="KW-1185">Reference proteome</keyword>
<sequence length="89" mass="9839">MDGEREGYSGNRSSGDGMGPVAQRIRARGYEPRCWASNPSSPTTGQKARLVRNSRTSKPLGRIDDYIKDSLAIANTSTSENSEFEEERK</sequence>
<evidence type="ECO:0000256" key="1">
    <source>
        <dbReference type="SAM" id="MobiDB-lite"/>
    </source>
</evidence>
<evidence type="ECO:0000313" key="2">
    <source>
        <dbReference type="EMBL" id="RYR71206.1"/>
    </source>
</evidence>